<proteinExistence type="predicted"/>
<organism evidence="1 2">
    <name type="scientific">Loktanella fryxellensis</name>
    <dbReference type="NCBI Taxonomy" id="245187"/>
    <lineage>
        <taxon>Bacteria</taxon>
        <taxon>Pseudomonadati</taxon>
        <taxon>Pseudomonadota</taxon>
        <taxon>Alphaproteobacteria</taxon>
        <taxon>Rhodobacterales</taxon>
        <taxon>Roseobacteraceae</taxon>
        <taxon>Loktanella</taxon>
    </lineage>
</organism>
<dbReference type="STRING" id="245187.SAMN04488003_10782"/>
<dbReference type="InterPro" id="IPR011727">
    <property type="entry name" value="CHP02117"/>
</dbReference>
<dbReference type="EMBL" id="FOCI01000007">
    <property type="protein sequence ID" value="SEM97657.1"/>
    <property type="molecule type" value="Genomic_DNA"/>
</dbReference>
<keyword evidence="2" id="KW-1185">Reference proteome</keyword>
<evidence type="ECO:0000313" key="2">
    <source>
        <dbReference type="Proteomes" id="UP000199585"/>
    </source>
</evidence>
<dbReference type="AlphaFoldDB" id="A0A1H8CU35"/>
<sequence>MIRRLALAVLLAPVLYLLAGTLGGAIRIGEVADPPDAAVLLLHGPIHTDIVLPVTPEVRRSFAFLKASGMAMDDPAIRWIVIGWGARDFYMRTATASDLAIGPVMRAIAGDSAVIRVETGGTEWDTSQLAQVPLTAAQFTRLVGTIRDSFADTVPLAGPGFNAFDAFYPAHGRFNLLRTCNVWVGNVLRQAGARVGIWTPFTWTLV</sequence>
<name>A0A1H8CU35_9RHOB</name>
<gene>
    <name evidence="1" type="ORF">SAMN04488003_10782</name>
</gene>
<dbReference type="Pfam" id="PF09601">
    <property type="entry name" value="DUF2459"/>
    <property type="match status" value="1"/>
</dbReference>
<dbReference type="NCBIfam" id="TIGR02117">
    <property type="entry name" value="chp_urease_rgn"/>
    <property type="match status" value="1"/>
</dbReference>
<dbReference type="Proteomes" id="UP000199585">
    <property type="component" value="Unassembled WGS sequence"/>
</dbReference>
<dbReference type="RefSeq" id="WP_177174600.1">
    <property type="nucleotide sequence ID" value="NZ_FOCI01000007.1"/>
</dbReference>
<accession>A0A1H8CU35</accession>
<reference evidence="1 2" key="1">
    <citation type="submission" date="2016-10" db="EMBL/GenBank/DDBJ databases">
        <authorList>
            <person name="de Groot N.N."/>
        </authorList>
    </citation>
    <scope>NUCLEOTIDE SEQUENCE [LARGE SCALE GENOMIC DNA]</scope>
    <source>
        <strain evidence="1 2">DSM 16213</strain>
    </source>
</reference>
<evidence type="ECO:0000313" key="1">
    <source>
        <dbReference type="EMBL" id="SEM97657.1"/>
    </source>
</evidence>
<evidence type="ECO:0008006" key="3">
    <source>
        <dbReference type="Google" id="ProtNLM"/>
    </source>
</evidence>
<protein>
    <recommendedName>
        <fullName evidence="3">TIGR02117 family protein</fullName>
    </recommendedName>
</protein>